<evidence type="ECO:0000313" key="8">
    <source>
        <dbReference type="EMBL" id="TGC83031.1"/>
    </source>
</evidence>
<organism evidence="8 9">
    <name type="scientific">Salmonella enterica subsp. enterica serovar Wilhelmsburg</name>
    <dbReference type="NCBI Taxonomy" id="1960126"/>
    <lineage>
        <taxon>Bacteria</taxon>
        <taxon>Pseudomonadati</taxon>
        <taxon>Pseudomonadota</taxon>
        <taxon>Gammaproteobacteria</taxon>
        <taxon>Enterobacterales</taxon>
        <taxon>Enterobacteriaceae</taxon>
        <taxon>Salmonella</taxon>
    </lineage>
</organism>
<dbReference type="PANTHER" id="PTHR30106:SF2">
    <property type="entry name" value="UPF0324 INNER MEMBRANE PROTEIN YEIH"/>
    <property type="match status" value="1"/>
</dbReference>
<evidence type="ECO:0000256" key="6">
    <source>
        <dbReference type="ARBA" id="ARBA00023136"/>
    </source>
</evidence>
<evidence type="ECO:0000256" key="5">
    <source>
        <dbReference type="ARBA" id="ARBA00022989"/>
    </source>
</evidence>
<evidence type="ECO:0000256" key="4">
    <source>
        <dbReference type="ARBA" id="ARBA00022692"/>
    </source>
</evidence>
<dbReference type="PANTHER" id="PTHR30106">
    <property type="entry name" value="INNER MEMBRANE PROTEIN YEIH-RELATED"/>
    <property type="match status" value="1"/>
</dbReference>
<sequence>PGRASLVLVVAIFTSFHLLPKAVVDMLVTLDTVLLAMAMAALGLTTHVSALKKAGAKPLLMALALFAWLIIGGGAINVLIHSLIA</sequence>
<protein>
    <submittedName>
        <fullName evidence="8">YeiH family putative sulfate export transporter</fullName>
    </submittedName>
</protein>
<reference evidence="8 9" key="1">
    <citation type="submission" date="2018-03" db="EMBL/GenBank/DDBJ databases">
        <title>Non-Typhoidal Salmonella genome sequencing and assembly.</title>
        <authorList>
            <person name="Matchawe C."/>
        </authorList>
    </citation>
    <scope>NUCLEOTIDE SEQUENCE [LARGE SCALE GENOMIC DNA]</scope>
    <source>
        <strain evidence="8 9">32eva</strain>
    </source>
</reference>
<comment type="subcellular location">
    <subcellularLocation>
        <location evidence="1">Cell membrane</location>
        <topology evidence="1">Multi-pass membrane protein</topology>
    </subcellularLocation>
</comment>
<feature type="transmembrane region" description="Helical" evidence="7">
    <location>
        <begin position="60"/>
        <end position="84"/>
    </location>
</feature>
<evidence type="ECO:0000256" key="1">
    <source>
        <dbReference type="ARBA" id="ARBA00004651"/>
    </source>
</evidence>
<feature type="transmembrane region" description="Helical" evidence="7">
    <location>
        <begin position="28"/>
        <end position="48"/>
    </location>
</feature>
<evidence type="ECO:0000256" key="7">
    <source>
        <dbReference type="SAM" id="Phobius"/>
    </source>
</evidence>
<evidence type="ECO:0000256" key="3">
    <source>
        <dbReference type="ARBA" id="ARBA00022475"/>
    </source>
</evidence>
<evidence type="ECO:0000313" key="9">
    <source>
        <dbReference type="Proteomes" id="UP000297749"/>
    </source>
</evidence>
<comment type="similarity">
    <text evidence="2">Belongs to the UPF0324 family.</text>
</comment>
<dbReference type="InterPro" id="IPR018383">
    <property type="entry name" value="UPF0324_pro"/>
</dbReference>
<evidence type="ECO:0000256" key="2">
    <source>
        <dbReference type="ARBA" id="ARBA00007977"/>
    </source>
</evidence>
<keyword evidence="6 7" id="KW-0472">Membrane</keyword>
<feature type="non-terminal residue" evidence="8">
    <location>
        <position position="1"/>
    </location>
</feature>
<name>A0A659Q941_SALET</name>
<keyword evidence="4 7" id="KW-0812">Transmembrane</keyword>
<keyword evidence="5 7" id="KW-1133">Transmembrane helix</keyword>
<dbReference type="Pfam" id="PF03601">
    <property type="entry name" value="Cons_hypoth698"/>
    <property type="match status" value="1"/>
</dbReference>
<proteinExistence type="inferred from homology"/>
<comment type="caution">
    <text evidence="8">The sequence shown here is derived from an EMBL/GenBank/DDBJ whole genome shotgun (WGS) entry which is preliminary data.</text>
</comment>
<dbReference type="GO" id="GO:0005886">
    <property type="term" value="C:plasma membrane"/>
    <property type="evidence" value="ECO:0007669"/>
    <property type="project" value="UniProtKB-SubCell"/>
</dbReference>
<gene>
    <name evidence="8" type="ORF">C9F04_15145</name>
</gene>
<dbReference type="EMBL" id="PYKF01000493">
    <property type="protein sequence ID" value="TGC83031.1"/>
    <property type="molecule type" value="Genomic_DNA"/>
</dbReference>
<dbReference type="AlphaFoldDB" id="A0A659Q941"/>
<accession>A0A659Q941</accession>
<dbReference type="Proteomes" id="UP000297749">
    <property type="component" value="Unassembled WGS sequence"/>
</dbReference>
<keyword evidence="3" id="KW-1003">Cell membrane</keyword>